<evidence type="ECO:0000313" key="3">
    <source>
        <dbReference type="Proteomes" id="UP001305647"/>
    </source>
</evidence>
<feature type="compositionally biased region" description="Low complexity" evidence="1">
    <location>
        <begin position="276"/>
        <end position="292"/>
    </location>
</feature>
<dbReference type="AlphaFoldDB" id="A0AAN6Q040"/>
<feature type="compositionally biased region" description="Low complexity" evidence="1">
    <location>
        <begin position="211"/>
        <end position="225"/>
    </location>
</feature>
<reference evidence="2" key="1">
    <citation type="journal article" date="2023" name="Mol. Phylogenet. Evol.">
        <title>Genome-scale phylogeny and comparative genomics of the fungal order Sordariales.</title>
        <authorList>
            <person name="Hensen N."/>
            <person name="Bonometti L."/>
            <person name="Westerberg I."/>
            <person name="Brannstrom I.O."/>
            <person name="Guillou S."/>
            <person name="Cros-Aarteil S."/>
            <person name="Calhoun S."/>
            <person name="Haridas S."/>
            <person name="Kuo A."/>
            <person name="Mondo S."/>
            <person name="Pangilinan J."/>
            <person name="Riley R."/>
            <person name="LaButti K."/>
            <person name="Andreopoulos B."/>
            <person name="Lipzen A."/>
            <person name="Chen C."/>
            <person name="Yan M."/>
            <person name="Daum C."/>
            <person name="Ng V."/>
            <person name="Clum A."/>
            <person name="Steindorff A."/>
            <person name="Ohm R.A."/>
            <person name="Martin F."/>
            <person name="Silar P."/>
            <person name="Natvig D.O."/>
            <person name="Lalanne C."/>
            <person name="Gautier V."/>
            <person name="Ament-Velasquez S.L."/>
            <person name="Kruys A."/>
            <person name="Hutchinson M.I."/>
            <person name="Powell A.J."/>
            <person name="Barry K."/>
            <person name="Miller A.N."/>
            <person name="Grigoriev I.V."/>
            <person name="Debuchy R."/>
            <person name="Gladieux P."/>
            <person name="Hiltunen Thoren M."/>
            <person name="Johannesson H."/>
        </authorList>
    </citation>
    <scope>NUCLEOTIDE SEQUENCE</scope>
    <source>
        <strain evidence="2">CBS 757.83</strain>
    </source>
</reference>
<name>A0AAN6Q040_9PEZI</name>
<feature type="compositionally biased region" description="Polar residues" evidence="1">
    <location>
        <begin position="132"/>
        <end position="159"/>
    </location>
</feature>
<organism evidence="2 3">
    <name type="scientific">Parathielavia hyrcaniae</name>
    <dbReference type="NCBI Taxonomy" id="113614"/>
    <lineage>
        <taxon>Eukaryota</taxon>
        <taxon>Fungi</taxon>
        <taxon>Dikarya</taxon>
        <taxon>Ascomycota</taxon>
        <taxon>Pezizomycotina</taxon>
        <taxon>Sordariomycetes</taxon>
        <taxon>Sordariomycetidae</taxon>
        <taxon>Sordariales</taxon>
        <taxon>Chaetomiaceae</taxon>
        <taxon>Parathielavia</taxon>
    </lineage>
</organism>
<dbReference type="Proteomes" id="UP001305647">
    <property type="component" value="Unassembled WGS sequence"/>
</dbReference>
<accession>A0AAN6Q040</accession>
<evidence type="ECO:0000313" key="2">
    <source>
        <dbReference type="EMBL" id="KAK4101124.1"/>
    </source>
</evidence>
<comment type="caution">
    <text evidence="2">The sequence shown here is derived from an EMBL/GenBank/DDBJ whole genome shotgun (WGS) entry which is preliminary data.</text>
</comment>
<reference evidence="2" key="2">
    <citation type="submission" date="2023-05" db="EMBL/GenBank/DDBJ databases">
        <authorList>
            <consortium name="Lawrence Berkeley National Laboratory"/>
            <person name="Steindorff A."/>
            <person name="Hensen N."/>
            <person name="Bonometti L."/>
            <person name="Westerberg I."/>
            <person name="Brannstrom I.O."/>
            <person name="Guillou S."/>
            <person name="Cros-Aarteil S."/>
            <person name="Calhoun S."/>
            <person name="Haridas S."/>
            <person name="Kuo A."/>
            <person name="Mondo S."/>
            <person name="Pangilinan J."/>
            <person name="Riley R."/>
            <person name="Labutti K."/>
            <person name="Andreopoulos B."/>
            <person name="Lipzen A."/>
            <person name="Chen C."/>
            <person name="Yanf M."/>
            <person name="Daum C."/>
            <person name="Ng V."/>
            <person name="Clum A."/>
            <person name="Ohm R."/>
            <person name="Martin F."/>
            <person name="Silar P."/>
            <person name="Natvig D."/>
            <person name="Lalanne C."/>
            <person name="Gautier V."/>
            <person name="Ament-Velasquez S.L."/>
            <person name="Kruys A."/>
            <person name="Hutchinson M.I."/>
            <person name="Powell A.J."/>
            <person name="Barry K."/>
            <person name="Miller A.N."/>
            <person name="Grigoriev I.V."/>
            <person name="Debuchy R."/>
            <person name="Gladieux P."/>
            <person name="Thoren M.H."/>
            <person name="Johannesson H."/>
        </authorList>
    </citation>
    <scope>NUCLEOTIDE SEQUENCE</scope>
    <source>
        <strain evidence="2">CBS 757.83</strain>
    </source>
</reference>
<dbReference type="EMBL" id="MU863637">
    <property type="protein sequence ID" value="KAK4101124.1"/>
    <property type="molecule type" value="Genomic_DNA"/>
</dbReference>
<feature type="region of interest" description="Disordered" evidence="1">
    <location>
        <begin position="122"/>
        <end position="174"/>
    </location>
</feature>
<proteinExistence type="predicted"/>
<keyword evidence="3" id="KW-1185">Reference proteome</keyword>
<evidence type="ECO:0000256" key="1">
    <source>
        <dbReference type="SAM" id="MobiDB-lite"/>
    </source>
</evidence>
<sequence>MEGGGQWTVDTRRLLKFFGQWRFRVYLAVDSSSCFPILYWDTNNYRFLEVPPVYLRLLRNELNEVLVRSALAGRRQRESGETGITARWQVEWLERLMNPSSRRQLIGSGMNCITGARGRCNVHNTESDPDETASSRNSKQQKATCSKNETESGIPQSANARPIGSARWSRAHEPSITRMEESTWLMHDRLVSQRGAELCGGPRVQFATQTPEAPKPAISASSPASQRPELANSMTRTTIPSVQRRPIRHGKTQQEGEMENCEARLQFHDAVSPADPSQAPRAPSAESASRQW</sequence>
<gene>
    <name evidence="2" type="ORF">N658DRAFT_80795</name>
</gene>
<feature type="compositionally biased region" description="Polar residues" evidence="1">
    <location>
        <begin position="232"/>
        <end position="241"/>
    </location>
</feature>
<protein>
    <submittedName>
        <fullName evidence="2">Uncharacterized protein</fullName>
    </submittedName>
</protein>
<feature type="region of interest" description="Disordered" evidence="1">
    <location>
        <begin position="207"/>
        <end position="292"/>
    </location>
</feature>